<dbReference type="HOGENOM" id="CLU_051638_16_1_2"/>
<dbReference type="Gene3D" id="2.160.10.10">
    <property type="entry name" value="Hexapeptide repeat proteins"/>
    <property type="match status" value="1"/>
</dbReference>
<protein>
    <submittedName>
        <fullName evidence="1">Galactoside O-acetyltransferase 3; maltose O-acetyltransferase 3</fullName>
    </submittedName>
</protein>
<name>F2KMW1_ARCVS</name>
<dbReference type="KEGG" id="ave:Arcve_0094"/>
<dbReference type="Proteomes" id="UP000008136">
    <property type="component" value="Chromosome"/>
</dbReference>
<reference evidence="1 2" key="1">
    <citation type="submission" date="2011-03" db="EMBL/GenBank/DDBJ databases">
        <title>The complete genome of Archaeoglobus veneficus SNP6.</title>
        <authorList>
            <consortium name="US DOE Joint Genome Institute (JGI-PGF)"/>
            <person name="Lucas S."/>
            <person name="Copeland A."/>
            <person name="Lapidus A."/>
            <person name="Bruce D."/>
            <person name="Goodwin L."/>
            <person name="Pitluck S."/>
            <person name="Kyrpides N."/>
            <person name="Mavromatis K."/>
            <person name="Pagani I."/>
            <person name="Ivanova N."/>
            <person name="Mikhailova N."/>
            <person name="Lu M."/>
            <person name="Detter J.C."/>
            <person name="Tapia R."/>
            <person name="Han C."/>
            <person name="Land M."/>
            <person name="Hauser L."/>
            <person name="Markowitz V."/>
            <person name="Cheng J.-F."/>
            <person name="Hugenholtz P."/>
            <person name="Woyke T."/>
            <person name="Wu D."/>
            <person name="Spring S."/>
            <person name="Brambilla E."/>
            <person name="Klenk H.-P."/>
            <person name="Eisen J.A."/>
        </authorList>
    </citation>
    <scope>NUCLEOTIDE SEQUENCE [LARGE SCALE GENOMIC DNA]</scope>
    <source>
        <strain>SNP6</strain>
    </source>
</reference>
<dbReference type="CDD" id="cd04647">
    <property type="entry name" value="LbH_MAT_like"/>
    <property type="match status" value="1"/>
</dbReference>
<dbReference type="GeneID" id="10393186"/>
<dbReference type="GO" id="GO:0016740">
    <property type="term" value="F:transferase activity"/>
    <property type="evidence" value="ECO:0007669"/>
    <property type="project" value="UniProtKB-KW"/>
</dbReference>
<dbReference type="Pfam" id="PF14602">
    <property type="entry name" value="Hexapep_2"/>
    <property type="match status" value="1"/>
</dbReference>
<dbReference type="Pfam" id="PF00132">
    <property type="entry name" value="Hexapep"/>
    <property type="match status" value="1"/>
</dbReference>
<dbReference type="InterPro" id="IPR050179">
    <property type="entry name" value="Trans_hexapeptide_repeat"/>
</dbReference>
<proteinExistence type="predicted"/>
<dbReference type="RefSeq" id="WP_013682811.1">
    <property type="nucleotide sequence ID" value="NC_015320.1"/>
</dbReference>
<evidence type="ECO:0000313" key="2">
    <source>
        <dbReference type="Proteomes" id="UP000008136"/>
    </source>
</evidence>
<dbReference type="SUPFAM" id="SSF51161">
    <property type="entry name" value="Trimeric LpxA-like enzymes"/>
    <property type="match status" value="1"/>
</dbReference>
<gene>
    <name evidence="1" type="ordered locus">Arcve_0094</name>
</gene>
<keyword evidence="2" id="KW-1185">Reference proteome</keyword>
<accession>F2KMW1</accession>
<dbReference type="InterPro" id="IPR001451">
    <property type="entry name" value="Hexapep"/>
</dbReference>
<sequence>MARRTRVILKSRDKNTLRYWTSVKHPLRVALNYAVVATCRILPSLSLKCWLLRRIGVKVGENVSFGLESTVDIFFPELIEVGDNSIIGYNTVLLAHEFLVDELRVGEVKIGKNVTVGANCTVLPGVEIGDNSIIAAHSLVNSDIPPGVLAGGVPARVIREL</sequence>
<dbReference type="AlphaFoldDB" id="F2KMW1"/>
<dbReference type="eggNOG" id="arCOG01850">
    <property type="taxonomic scope" value="Archaea"/>
</dbReference>
<keyword evidence="1" id="KW-0808">Transferase</keyword>
<dbReference type="InterPro" id="IPR011004">
    <property type="entry name" value="Trimer_LpxA-like_sf"/>
</dbReference>
<dbReference type="OrthoDB" id="30669at2157"/>
<dbReference type="PANTHER" id="PTHR43300:SF11">
    <property type="entry name" value="ACETYLTRANSFERASE RV3034C-RELATED"/>
    <property type="match status" value="1"/>
</dbReference>
<evidence type="ECO:0000313" key="1">
    <source>
        <dbReference type="EMBL" id="AEA46135.1"/>
    </source>
</evidence>
<organism evidence="1 2">
    <name type="scientific">Archaeoglobus veneficus (strain DSM 11195 / SNP6)</name>
    <dbReference type="NCBI Taxonomy" id="693661"/>
    <lineage>
        <taxon>Archaea</taxon>
        <taxon>Methanobacteriati</taxon>
        <taxon>Methanobacteriota</taxon>
        <taxon>Archaeoglobi</taxon>
        <taxon>Archaeoglobales</taxon>
        <taxon>Archaeoglobaceae</taxon>
        <taxon>Archaeoglobus</taxon>
    </lineage>
</organism>
<dbReference type="EMBL" id="CP002588">
    <property type="protein sequence ID" value="AEA46135.1"/>
    <property type="molecule type" value="Genomic_DNA"/>
</dbReference>
<dbReference type="STRING" id="693661.Arcve_0094"/>
<dbReference type="PANTHER" id="PTHR43300">
    <property type="entry name" value="ACETYLTRANSFERASE"/>
    <property type="match status" value="1"/>
</dbReference>